<feature type="region of interest" description="Disordered" evidence="1">
    <location>
        <begin position="114"/>
        <end position="135"/>
    </location>
</feature>
<proteinExistence type="predicted"/>
<feature type="compositionally biased region" description="Polar residues" evidence="1">
    <location>
        <begin position="62"/>
        <end position="75"/>
    </location>
</feature>
<organism evidence="2 3">
    <name type="scientific">Zoarces viviparus</name>
    <name type="common">Viviparous eelpout</name>
    <name type="synonym">Blennius viviparus</name>
    <dbReference type="NCBI Taxonomy" id="48416"/>
    <lineage>
        <taxon>Eukaryota</taxon>
        <taxon>Metazoa</taxon>
        <taxon>Chordata</taxon>
        <taxon>Craniata</taxon>
        <taxon>Vertebrata</taxon>
        <taxon>Euteleostomi</taxon>
        <taxon>Actinopterygii</taxon>
        <taxon>Neopterygii</taxon>
        <taxon>Teleostei</taxon>
        <taxon>Neoteleostei</taxon>
        <taxon>Acanthomorphata</taxon>
        <taxon>Eupercaria</taxon>
        <taxon>Perciformes</taxon>
        <taxon>Cottioidei</taxon>
        <taxon>Zoarcales</taxon>
        <taxon>Zoarcidae</taxon>
        <taxon>Zoarcinae</taxon>
        <taxon>Zoarces</taxon>
    </lineage>
</organism>
<keyword evidence="3" id="KW-1185">Reference proteome</keyword>
<accession>A0AAW1FY78</accession>
<evidence type="ECO:0000313" key="3">
    <source>
        <dbReference type="Proteomes" id="UP001488805"/>
    </source>
</evidence>
<dbReference type="PANTHER" id="PTHR28348">
    <property type="entry name" value="UPF0193 PROTEIN EVG1"/>
    <property type="match status" value="1"/>
</dbReference>
<feature type="compositionally biased region" description="Basic and acidic residues" evidence="1">
    <location>
        <begin position="257"/>
        <end position="268"/>
    </location>
</feature>
<comment type="caution">
    <text evidence="2">The sequence shown here is derived from an EMBL/GenBank/DDBJ whole genome shotgun (WGS) entry which is preliminary data.</text>
</comment>
<dbReference type="EMBL" id="JBCEZU010000013">
    <property type="protein sequence ID" value="KAK9539691.1"/>
    <property type="molecule type" value="Genomic_DNA"/>
</dbReference>
<sequence length="304" mass="34115">MEASSQSRDADGGLWNNPRAPQYSKETQDMLTLRVQEARLTNLQRKQINGRVKKGAVLPLTSDPTSSAPPTNPQRRTAEACRSGNSYAREQFHAGPWRDLEKEKMRLQNIMATGEEESTAASHPNVPSSLNPEGAEPLDRYQEILDEIEERRQFLADMSSLGEEKQYTNIINSQISQLIREVKLLDEACCPKNDAITSERKKMEASSQSRDADGGLWNNPRAPQYSKETQDMLTYGAASPLTSDPTSSANSKTTKSVQDRQPQRRTAEACRSGNSYVREQFHAGPSRDLEKEKRRLQRIMSAAE</sequence>
<protein>
    <submittedName>
        <fullName evidence="2">Uncharacterized protein</fullName>
    </submittedName>
</protein>
<dbReference type="Pfam" id="PF05250">
    <property type="entry name" value="UPF0193"/>
    <property type="match status" value="2"/>
</dbReference>
<dbReference type="Proteomes" id="UP001488805">
    <property type="component" value="Unassembled WGS sequence"/>
</dbReference>
<evidence type="ECO:0000256" key="1">
    <source>
        <dbReference type="SAM" id="MobiDB-lite"/>
    </source>
</evidence>
<feature type="compositionally biased region" description="Polar residues" evidence="1">
    <location>
        <begin position="119"/>
        <end position="131"/>
    </location>
</feature>
<evidence type="ECO:0000313" key="2">
    <source>
        <dbReference type="EMBL" id="KAK9539691.1"/>
    </source>
</evidence>
<feature type="region of interest" description="Disordered" evidence="1">
    <location>
        <begin position="198"/>
        <end position="304"/>
    </location>
</feature>
<feature type="compositionally biased region" description="Basic and acidic residues" evidence="1">
    <location>
        <begin position="279"/>
        <end position="293"/>
    </location>
</feature>
<dbReference type="PANTHER" id="PTHR28348:SF1">
    <property type="entry name" value="UPF0193 PROTEIN EVG1"/>
    <property type="match status" value="1"/>
</dbReference>
<feature type="region of interest" description="Disordered" evidence="1">
    <location>
        <begin position="1"/>
        <end position="26"/>
    </location>
</feature>
<feature type="compositionally biased region" description="Polar residues" evidence="1">
    <location>
        <begin position="240"/>
        <end position="256"/>
    </location>
</feature>
<gene>
    <name evidence="2" type="ORF">VZT92_002193</name>
</gene>
<reference evidence="2 3" key="1">
    <citation type="journal article" date="2024" name="Genome Biol. Evol.">
        <title>Chromosome-level genome assembly of the viviparous eelpout Zoarces viviparus.</title>
        <authorList>
            <person name="Fuhrmann N."/>
            <person name="Brasseur M.V."/>
            <person name="Bakowski C.E."/>
            <person name="Podsiadlowski L."/>
            <person name="Prost S."/>
            <person name="Krehenwinkel H."/>
            <person name="Mayer C."/>
        </authorList>
    </citation>
    <scope>NUCLEOTIDE SEQUENCE [LARGE SCALE GENOMIC DNA]</scope>
    <source>
        <strain evidence="2">NO-MEL_2022_Ind0_liver</strain>
    </source>
</reference>
<feature type="region of interest" description="Disordered" evidence="1">
    <location>
        <begin position="45"/>
        <end position="83"/>
    </location>
</feature>
<dbReference type="AlphaFoldDB" id="A0AAW1FY78"/>
<name>A0AAW1FY78_ZOAVI</name>
<dbReference type="InterPro" id="IPR007914">
    <property type="entry name" value="UPF0193"/>
</dbReference>